<feature type="transmembrane region" description="Helical" evidence="7">
    <location>
        <begin position="29"/>
        <end position="49"/>
    </location>
</feature>
<comment type="subcellular location">
    <subcellularLocation>
        <location evidence="1">Cell membrane</location>
        <topology evidence="1">Multi-pass membrane protein</topology>
    </subcellularLocation>
</comment>
<gene>
    <name evidence="8" type="ORF">GWO12_06560</name>
</gene>
<dbReference type="EMBL" id="JAACAK010000047">
    <property type="protein sequence ID" value="NIR74760.1"/>
    <property type="molecule type" value="Genomic_DNA"/>
</dbReference>
<evidence type="ECO:0000313" key="9">
    <source>
        <dbReference type="Proteomes" id="UP000702544"/>
    </source>
</evidence>
<evidence type="ECO:0000256" key="2">
    <source>
        <dbReference type="ARBA" id="ARBA00008929"/>
    </source>
</evidence>
<name>A0AAE5CBS0_9BACT</name>
<dbReference type="AlphaFoldDB" id="A0AAE5CBS0"/>
<evidence type="ECO:0000256" key="6">
    <source>
        <dbReference type="ARBA" id="ARBA00023136"/>
    </source>
</evidence>
<dbReference type="Gene3D" id="1.20.1630.10">
    <property type="entry name" value="Formate dehydrogenase/DMSO reductase domain"/>
    <property type="match status" value="1"/>
</dbReference>
<organism evidence="8 9">
    <name type="scientific">Candidatus Kutchimonas denitrificans</name>
    <dbReference type="NCBI Taxonomy" id="3056748"/>
    <lineage>
        <taxon>Bacteria</taxon>
        <taxon>Pseudomonadati</taxon>
        <taxon>Gemmatimonadota</taxon>
        <taxon>Gemmatimonadia</taxon>
        <taxon>Candidatus Palauibacterales</taxon>
        <taxon>Candidatus Palauibacteraceae</taxon>
        <taxon>Candidatus Kutchimonas</taxon>
    </lineage>
</organism>
<protein>
    <submittedName>
        <fullName evidence="8">Polysulfide reductase</fullName>
    </submittedName>
</protein>
<dbReference type="GO" id="GO:0005886">
    <property type="term" value="C:plasma membrane"/>
    <property type="evidence" value="ECO:0007669"/>
    <property type="project" value="UniProtKB-SubCell"/>
</dbReference>
<feature type="transmembrane region" description="Helical" evidence="7">
    <location>
        <begin position="69"/>
        <end position="93"/>
    </location>
</feature>
<comment type="caution">
    <text evidence="8">The sequence shown here is derived from an EMBL/GenBank/DDBJ whole genome shotgun (WGS) entry which is preliminary data.</text>
</comment>
<dbReference type="Proteomes" id="UP000702544">
    <property type="component" value="Unassembled WGS sequence"/>
</dbReference>
<evidence type="ECO:0000256" key="3">
    <source>
        <dbReference type="ARBA" id="ARBA00022475"/>
    </source>
</evidence>
<comment type="similarity">
    <text evidence="2">Belongs to the NrfD family.</text>
</comment>
<feature type="transmembrane region" description="Helical" evidence="7">
    <location>
        <begin position="240"/>
        <end position="263"/>
    </location>
</feature>
<keyword evidence="4 7" id="KW-0812">Transmembrane</keyword>
<feature type="transmembrane region" description="Helical" evidence="7">
    <location>
        <begin position="393"/>
        <end position="413"/>
    </location>
</feature>
<keyword evidence="6 7" id="KW-0472">Membrane</keyword>
<evidence type="ECO:0000256" key="1">
    <source>
        <dbReference type="ARBA" id="ARBA00004651"/>
    </source>
</evidence>
<sequence length="457" mass="51894">MRPEVKEKLARMSRDERVLLKPLVETSRGFYIVAATLCAITAWGIFAYYLQVRYGLGLTGLNRPEYWGIYIICFVFFIGISHAGTLISAILRVSKAEWRRSITRSAELITVLVIGFGAIQPIIDLGRPDRVLNVIFHAQLLSPLLWDVISIGLYFVSCTIYLYVPMLPDLALIRDSGIKAPRLYRFLAAGYHDTPEQRARLEKVIGVLSIVVIPIAVSVHTVIGWIFAMTLRPMWHSTIFGPYFVMGAIYSGIAAILVAMVVLRRAFSLEQYFKDIHFDYLGRLLLLFSLLWFYFTFAEYLTAFYGGEPSELRTFWAKVSGPFAIPFWTMVAGCFFIPLALMSRKSMRTPKGTLIAGIAVMIGMWLERFNIVVPTSVNPRWEIESIGSYLPSWIELSIMAATFSGFILLYMLATKFVPIVSIWEIKEGREISVREVSERVAEYLPDEREALVPGKVR</sequence>
<dbReference type="PANTHER" id="PTHR43044:SF2">
    <property type="entry name" value="POLYSULPHIDE REDUCTASE NRFD"/>
    <property type="match status" value="1"/>
</dbReference>
<reference evidence="8 9" key="1">
    <citation type="submission" date="2020-01" db="EMBL/GenBank/DDBJ databases">
        <title>Genomes assembled from Gulf of Kutch pelagic sediment metagenomes.</title>
        <authorList>
            <person name="Chandrashekar M."/>
            <person name="Mahajan M.S."/>
            <person name="Dave K.J."/>
            <person name="Vatsa P."/>
            <person name="Nathani N.M."/>
        </authorList>
    </citation>
    <scope>NUCLEOTIDE SEQUENCE [LARGE SCALE GENOMIC DNA]</scope>
    <source>
        <strain evidence="8">KS3-K002</strain>
    </source>
</reference>
<evidence type="ECO:0000256" key="4">
    <source>
        <dbReference type="ARBA" id="ARBA00022692"/>
    </source>
</evidence>
<feature type="transmembrane region" description="Helical" evidence="7">
    <location>
        <begin position="354"/>
        <end position="373"/>
    </location>
</feature>
<evidence type="ECO:0000313" key="8">
    <source>
        <dbReference type="EMBL" id="NIR74760.1"/>
    </source>
</evidence>
<dbReference type="PANTHER" id="PTHR43044">
    <property type="match status" value="1"/>
</dbReference>
<dbReference type="Pfam" id="PF03916">
    <property type="entry name" value="NrfD"/>
    <property type="match status" value="1"/>
</dbReference>
<feature type="transmembrane region" description="Helical" evidence="7">
    <location>
        <begin position="143"/>
        <end position="164"/>
    </location>
</feature>
<keyword evidence="5 7" id="KW-1133">Transmembrane helix</keyword>
<feature type="transmembrane region" description="Helical" evidence="7">
    <location>
        <begin position="323"/>
        <end position="342"/>
    </location>
</feature>
<evidence type="ECO:0000256" key="7">
    <source>
        <dbReference type="SAM" id="Phobius"/>
    </source>
</evidence>
<feature type="transmembrane region" description="Helical" evidence="7">
    <location>
        <begin position="284"/>
        <end position="303"/>
    </location>
</feature>
<feature type="transmembrane region" description="Helical" evidence="7">
    <location>
        <begin position="204"/>
        <end position="228"/>
    </location>
</feature>
<accession>A0AAE5CBS0</accession>
<keyword evidence="3" id="KW-1003">Cell membrane</keyword>
<feature type="transmembrane region" description="Helical" evidence="7">
    <location>
        <begin position="105"/>
        <end position="123"/>
    </location>
</feature>
<evidence type="ECO:0000256" key="5">
    <source>
        <dbReference type="ARBA" id="ARBA00022989"/>
    </source>
</evidence>
<dbReference type="InterPro" id="IPR005614">
    <property type="entry name" value="NrfD-like"/>
</dbReference>
<proteinExistence type="inferred from homology"/>